<protein>
    <submittedName>
        <fullName evidence="1">Uncharacterized protein</fullName>
    </submittedName>
</protein>
<proteinExistence type="predicted"/>
<reference evidence="1 2" key="1">
    <citation type="submission" date="2016-10" db="EMBL/GenBank/DDBJ databases">
        <authorList>
            <person name="de Groot N.N."/>
        </authorList>
    </citation>
    <scope>NUCLEOTIDE SEQUENCE [LARGE SCALE GENOMIC DNA]</scope>
    <source>
        <strain evidence="1 2">DSM 23399</strain>
    </source>
</reference>
<accession>A0A1I1CF54</accession>
<sequence>MSEKLILHESEVKKVNKLKINPKEIRRLAEKGKMCFAKVYNYPTFAILIGHKT</sequence>
<gene>
    <name evidence="1" type="ORF">SAMN04489723_1266</name>
</gene>
<evidence type="ECO:0000313" key="2">
    <source>
        <dbReference type="Proteomes" id="UP000198790"/>
    </source>
</evidence>
<dbReference type="STRING" id="237018.SAMN04489723_1266"/>
<dbReference type="EMBL" id="FOKK01000026">
    <property type="protein sequence ID" value="SFB59400.1"/>
    <property type="molecule type" value="Genomic_DNA"/>
</dbReference>
<dbReference type="Proteomes" id="UP000198790">
    <property type="component" value="Unassembled WGS sequence"/>
</dbReference>
<keyword evidence="2" id="KW-1185">Reference proteome</keyword>
<evidence type="ECO:0000313" key="1">
    <source>
        <dbReference type="EMBL" id="SFB59400.1"/>
    </source>
</evidence>
<name>A0A1I1CF54_9BACT</name>
<organism evidence="1 2">
    <name type="scientific">Algoriphagus aquimarinus</name>
    <dbReference type="NCBI Taxonomy" id="237018"/>
    <lineage>
        <taxon>Bacteria</taxon>
        <taxon>Pseudomonadati</taxon>
        <taxon>Bacteroidota</taxon>
        <taxon>Cytophagia</taxon>
        <taxon>Cytophagales</taxon>
        <taxon>Cyclobacteriaceae</taxon>
        <taxon>Algoriphagus</taxon>
    </lineage>
</organism>
<dbReference type="AlphaFoldDB" id="A0A1I1CF54"/>